<protein>
    <recommendedName>
        <fullName evidence="2">Nucleolar 27S pre-rRNA processing Urb2/Npa2 C-terminal domain-containing protein</fullName>
    </recommendedName>
</protein>
<dbReference type="InterPro" id="IPR018849">
    <property type="entry name" value="Urb2/Npa2_C"/>
</dbReference>
<name>A0A8H2WT53_9AGAM</name>
<organism evidence="3 4">
    <name type="scientific">Rhizoctonia solani</name>
    <dbReference type="NCBI Taxonomy" id="456999"/>
    <lineage>
        <taxon>Eukaryota</taxon>
        <taxon>Fungi</taxon>
        <taxon>Dikarya</taxon>
        <taxon>Basidiomycota</taxon>
        <taxon>Agaricomycotina</taxon>
        <taxon>Agaricomycetes</taxon>
        <taxon>Cantharellales</taxon>
        <taxon>Ceratobasidiaceae</taxon>
        <taxon>Rhizoctonia</taxon>
    </lineage>
</organism>
<dbReference type="Pfam" id="PF10441">
    <property type="entry name" value="Urb2"/>
    <property type="match status" value="1"/>
</dbReference>
<evidence type="ECO:0000256" key="1">
    <source>
        <dbReference type="SAM" id="MobiDB-lite"/>
    </source>
</evidence>
<gene>
    <name evidence="3" type="ORF">RDB_LOCUS33589</name>
</gene>
<accession>A0A8H2WT53</accession>
<evidence type="ECO:0000259" key="2">
    <source>
        <dbReference type="Pfam" id="PF10441"/>
    </source>
</evidence>
<dbReference type="Proteomes" id="UP000663826">
    <property type="component" value="Unassembled WGS sequence"/>
</dbReference>
<evidence type="ECO:0000313" key="3">
    <source>
        <dbReference type="EMBL" id="CAE6404944.1"/>
    </source>
</evidence>
<feature type="region of interest" description="Disordered" evidence="1">
    <location>
        <begin position="491"/>
        <end position="510"/>
    </location>
</feature>
<proteinExistence type="predicted"/>
<feature type="domain" description="Nucleolar 27S pre-rRNA processing Urb2/Npa2 C-terminal" evidence="2">
    <location>
        <begin position="1138"/>
        <end position="1352"/>
    </location>
</feature>
<dbReference type="EMBL" id="CAJMWQ010000955">
    <property type="protein sequence ID" value="CAE6404944.1"/>
    <property type="molecule type" value="Genomic_DNA"/>
</dbReference>
<sequence>MQIDELSSSQEFIRALKAPKDPQKPGGIRKLDLVRQAWDLETLFIPSKAEVIVEWVLQSLLTSGAVQGRESSADSGVLDEKAWKLLADIFARTCPNSNLNKLPAWLNGVINRVAVLPVLTHLLRTLGTVPDLDFGGLGVVTSVARVLIPPAALKASCDVIAGCLWEVLGLFLVRHDNESLLSATLELSDIVVSTFESSFANYSSKKKIAAILVDQHLDSWLRQTTRHSENASLSKFRHRLFDIGSSVIFTPEHTRAIFQNSDTHPVLLATASSPQIFATYVSALRAHKLSVFLDQNSSAGGLAKRIRGAARELFVRSVAERDWSVAAQLIHSAEELQVVDDEWTADLGMLVESAVHTLDNKWTEEQAHIGVRVCSTLACILRLNFDVVEPFTERLLSGLCDAPRTVLAGAGTVFQLLLDYHSKARTLPSLLPQLANAGSREFYRAAGVGPVFDPTFTARLRRSVFAFVTPGQILPCAQRLLSDLASNLRAVTTEQTPGPPRKKRRTSSGLGYEDYESRAVHAALASRLAVVVLSSLPVKTLKADVFEQLRTHIDEYDAGILSETVNTLVNSEQPSWAHQLVLAAALRIRYALRQGKSPIRSRSISEGDAAAEESLMLQIVENDSISGELVTEIVRVLTQGQRSKEHICRVWDAALSRIQRDAESQQSLSWNGSLTHVDDHVWFPLWVLLLDRQLEIIESNLSAEQLKIILDLFVTMSRTAEDGNVVTSAGLFDKTAAMARFWEMINIRRVFNEKIAQDTSSLDEADFHKALKALRKGKVSKQAGSHDVAISMYYVAALAPPDYLDRSVKVALLSRAPCADILATRLIDRAAVRVVLRQLSSGSAVALPEEYIRYLLDPQLKTIKEPPSSPQDTDDVLSILTMSFRVYSRLAKETGTPNDIVTVLRAVETFQLFDLPYWDDPSAVISIRATLSLLNTILETWGAKSTLPNEIHACVVKILQQIYNRVEETQQVVADLLIEAARSLHLCEQWLQPDATQASRRARRLLRILILQNSIASETLLQLLTLEIQHADEDVRLLIAAFTLNVSRGNDTFHGAEHSFGEACRRINAEQHSVLTNEIMTLLSGPETNAAYRVATIRMASLAIRFAPEGTSKARRRSTTAVLHALARLPQLPVFQEACTSFVAEICIDRANALTAPDMAAIWILLDRATTSTEEIFLRTFSAIVAALNSLVRFRRDLLTPTLAQLTALLARLIRVLRLRTSHALDAPQRSVESQASLSGKATEFARLLAGLSTKTVARPSGSNKPEQATKAESLARPFARHAPYLLVAYAESAADMSTAVRNSLKPGLFALCAMCGTPARDMIMVTMLDTLEKEVFGALWREWEAQKYTGKG</sequence>
<reference evidence="3" key="1">
    <citation type="submission" date="2021-01" db="EMBL/GenBank/DDBJ databases">
        <authorList>
            <person name="Kaushik A."/>
        </authorList>
    </citation>
    <scope>NUCLEOTIDE SEQUENCE</scope>
    <source>
        <strain evidence="3">AG1-1B</strain>
    </source>
</reference>
<comment type="caution">
    <text evidence="3">The sequence shown here is derived from an EMBL/GenBank/DDBJ whole genome shotgun (WGS) entry which is preliminary data.</text>
</comment>
<evidence type="ECO:0000313" key="4">
    <source>
        <dbReference type="Proteomes" id="UP000663826"/>
    </source>
</evidence>